<proteinExistence type="predicted"/>
<dbReference type="EMBL" id="CAJOBJ010140784">
    <property type="protein sequence ID" value="CAF4761941.1"/>
    <property type="molecule type" value="Genomic_DNA"/>
</dbReference>
<name>A0A8S3D1V5_9BILA</name>
<sequence>ASQYAKNRGYQQLPSTTISQMNPVDNDSDVDIKSNSSFWSDEEEEQQQTIDDNQRKTIPNQRQLSRYLSTVNRSLLDRPS</sequence>
<reference evidence="5" key="1">
    <citation type="submission" date="2021-02" db="EMBL/GenBank/DDBJ databases">
        <authorList>
            <person name="Nowell W R."/>
        </authorList>
    </citation>
    <scope>NUCLEOTIDE SEQUENCE</scope>
</reference>
<evidence type="ECO:0000313" key="5">
    <source>
        <dbReference type="EMBL" id="CAF4959369.1"/>
    </source>
</evidence>
<dbReference type="EMBL" id="CAJOBH010140326">
    <property type="protein sequence ID" value="CAF4801955.1"/>
    <property type="molecule type" value="Genomic_DNA"/>
</dbReference>
<comment type="caution">
    <text evidence="5">The sequence shown here is derived from an EMBL/GenBank/DDBJ whole genome shotgun (WGS) entry which is preliminary data.</text>
</comment>
<accession>A0A8S3D1V5</accession>
<protein>
    <submittedName>
        <fullName evidence="5">Uncharacterized protein</fullName>
    </submittedName>
</protein>
<evidence type="ECO:0000313" key="2">
    <source>
        <dbReference type="EMBL" id="CAF4543036.1"/>
    </source>
</evidence>
<evidence type="ECO:0000313" key="7">
    <source>
        <dbReference type="EMBL" id="CAF5007184.1"/>
    </source>
</evidence>
<feature type="compositionally biased region" description="Polar residues" evidence="1">
    <location>
        <begin position="1"/>
        <end position="25"/>
    </location>
</feature>
<dbReference type="Proteomes" id="UP000676336">
    <property type="component" value="Unassembled WGS sequence"/>
</dbReference>
<feature type="region of interest" description="Disordered" evidence="1">
    <location>
        <begin position="1"/>
        <end position="80"/>
    </location>
</feature>
<dbReference type="AlphaFoldDB" id="A0A8S3D1V5"/>
<feature type="compositionally biased region" description="Polar residues" evidence="1">
    <location>
        <begin position="56"/>
        <end position="73"/>
    </location>
</feature>
<evidence type="ECO:0000313" key="8">
    <source>
        <dbReference type="Proteomes" id="UP000676336"/>
    </source>
</evidence>
<dbReference type="Proteomes" id="UP000681720">
    <property type="component" value="Unassembled WGS sequence"/>
</dbReference>
<dbReference type="EMBL" id="CAJOBI010199440">
    <property type="protein sequence ID" value="CAF4986730.1"/>
    <property type="molecule type" value="Genomic_DNA"/>
</dbReference>
<dbReference type="EMBL" id="CAJOBJ010209633">
    <property type="protein sequence ID" value="CAF5007184.1"/>
    <property type="molecule type" value="Genomic_DNA"/>
</dbReference>
<evidence type="ECO:0000313" key="6">
    <source>
        <dbReference type="EMBL" id="CAF4986730.1"/>
    </source>
</evidence>
<organism evidence="5 8">
    <name type="scientific">Rotaria magnacalcarata</name>
    <dbReference type="NCBI Taxonomy" id="392030"/>
    <lineage>
        <taxon>Eukaryota</taxon>
        <taxon>Metazoa</taxon>
        <taxon>Spiralia</taxon>
        <taxon>Gnathifera</taxon>
        <taxon>Rotifera</taxon>
        <taxon>Eurotatoria</taxon>
        <taxon>Bdelloidea</taxon>
        <taxon>Philodinida</taxon>
        <taxon>Philodinidae</taxon>
        <taxon>Rotaria</taxon>
    </lineage>
</organism>
<dbReference type="Proteomes" id="UP000681967">
    <property type="component" value="Unassembled WGS sequence"/>
</dbReference>
<feature type="non-terminal residue" evidence="5">
    <location>
        <position position="1"/>
    </location>
</feature>
<dbReference type="EMBL" id="CAJOBH010086396">
    <property type="protein sequence ID" value="CAF4543036.1"/>
    <property type="molecule type" value="Genomic_DNA"/>
</dbReference>
<evidence type="ECO:0000313" key="4">
    <source>
        <dbReference type="EMBL" id="CAF4801955.1"/>
    </source>
</evidence>
<evidence type="ECO:0000313" key="3">
    <source>
        <dbReference type="EMBL" id="CAF4761941.1"/>
    </source>
</evidence>
<dbReference type="EMBL" id="CAJOBI010190408">
    <property type="protein sequence ID" value="CAF4959369.1"/>
    <property type="molecule type" value="Genomic_DNA"/>
</dbReference>
<feature type="non-terminal residue" evidence="5">
    <location>
        <position position="80"/>
    </location>
</feature>
<evidence type="ECO:0000256" key="1">
    <source>
        <dbReference type="SAM" id="MobiDB-lite"/>
    </source>
</evidence>
<gene>
    <name evidence="2" type="ORF">BYL167_LOCUS37785</name>
    <name evidence="4" type="ORF">BYL167_LOCUS48184</name>
    <name evidence="3" type="ORF">GIL414_LOCUS45581</name>
    <name evidence="7" type="ORF">GIL414_LOCUS57621</name>
    <name evidence="5" type="ORF">SMN809_LOCUS54532</name>
    <name evidence="6" type="ORF">SMN809_LOCUS56033</name>
</gene>